<dbReference type="SMART" id="SM00327">
    <property type="entry name" value="VWA"/>
    <property type="match status" value="1"/>
</dbReference>
<dbReference type="SUPFAM" id="SSF53300">
    <property type="entry name" value="vWA-like"/>
    <property type="match status" value="1"/>
</dbReference>
<dbReference type="Pfam" id="PF13519">
    <property type="entry name" value="VWA_2"/>
    <property type="match status" value="1"/>
</dbReference>
<evidence type="ECO:0000313" key="2">
    <source>
        <dbReference type="EMBL" id="GBF57936.1"/>
    </source>
</evidence>
<dbReference type="Proteomes" id="UP000245086">
    <property type="component" value="Unassembled WGS sequence"/>
</dbReference>
<gene>
    <name evidence="2" type="ORF">PbB2_01607</name>
</gene>
<feature type="domain" description="VWFA" evidence="1">
    <location>
        <begin position="37"/>
        <end position="166"/>
    </location>
</feature>
<dbReference type="InterPro" id="IPR051082">
    <property type="entry name" value="Pentapeptide-BTB/POZ_domain"/>
</dbReference>
<accession>A0A2P2EA47</accession>
<dbReference type="PANTHER" id="PTHR14136">
    <property type="entry name" value="BTB_POZ DOMAIN-CONTAINING PROTEIN KCTD9"/>
    <property type="match status" value="1"/>
</dbReference>
<dbReference type="SUPFAM" id="SSF141571">
    <property type="entry name" value="Pentapeptide repeat-like"/>
    <property type="match status" value="1"/>
</dbReference>
<comment type="caution">
    <text evidence="2">The sequence shown here is derived from an EMBL/GenBank/DDBJ whole genome shotgun (WGS) entry which is preliminary data.</text>
</comment>
<dbReference type="Pfam" id="PF00805">
    <property type="entry name" value="Pentapeptide"/>
    <property type="match status" value="2"/>
</dbReference>
<reference evidence="2 3" key="1">
    <citation type="journal article" date="2018" name="Genome Announc.">
        <title>Draft Genome Sequence of "Candidatus Phycosocius bacilliformis," an Alphaproteobacterial Ectosymbiont of the Hydrocarbon-Producing Green Alga Botryococcus braunii.</title>
        <authorList>
            <person name="Tanabe Y."/>
            <person name="Yamaguchi H."/>
            <person name="Watanabe M.M."/>
        </authorList>
    </citation>
    <scope>NUCLEOTIDE SEQUENCE [LARGE SCALE GENOMIC DNA]</scope>
    <source>
        <strain evidence="2 3">BOTRYCO-2</strain>
    </source>
</reference>
<dbReference type="PROSITE" id="PS50234">
    <property type="entry name" value="VWFA"/>
    <property type="match status" value="1"/>
</dbReference>
<dbReference type="Gene3D" id="3.40.50.410">
    <property type="entry name" value="von Willebrand factor, type A domain"/>
    <property type="match status" value="1"/>
</dbReference>
<dbReference type="RefSeq" id="WP_108984798.1">
    <property type="nucleotide sequence ID" value="NZ_BFBR01000004.1"/>
</dbReference>
<keyword evidence="3" id="KW-1185">Reference proteome</keyword>
<dbReference type="OrthoDB" id="7908941at2"/>
<protein>
    <recommendedName>
        <fullName evidence="1">VWFA domain-containing protein</fullName>
    </recommendedName>
</protein>
<evidence type="ECO:0000259" key="1">
    <source>
        <dbReference type="PROSITE" id="PS50234"/>
    </source>
</evidence>
<dbReference type="EMBL" id="BFBR01000004">
    <property type="protein sequence ID" value="GBF57936.1"/>
    <property type="molecule type" value="Genomic_DNA"/>
</dbReference>
<proteinExistence type="predicted"/>
<dbReference type="PANTHER" id="PTHR14136:SF17">
    <property type="entry name" value="BTB_POZ DOMAIN-CONTAINING PROTEIN KCTD9"/>
    <property type="match status" value="1"/>
</dbReference>
<dbReference type="InterPro" id="IPR036465">
    <property type="entry name" value="vWFA_dom_sf"/>
</dbReference>
<dbReference type="AlphaFoldDB" id="A0A2P2EA47"/>
<sequence>MAVRTRSLVTWLVGVLLGLICVVGQPAWSQQAPLDKSVYILLDTSGSMSSGSRMASAKQAVGVLLDRLEAEGDYDTGLILTNGGNVVVPLGPGNINRIRSIVNGLSPSGGDNPITSLDAFVARVLPGISNRCHMIVVVTDGNDGVNPAASAAQVRSSCSRVFVVGVDLSDVTILRDTAIAGGGRFCNGQESEAIVRCMIGVFKRFAFDEARKACVDDAGISGLNPAPTALAAQRLGDRNFNDWNCIDFTTINPIAGPWSSILFRPSYDYRGSRFARLDLRSKMVAGQLAGADFSGADLSSASISLPPATDGVLLTGANLSGARLLGQGREAGCVRGLDLTGTQADPNVRRTDMSEVKNIHLCEARLPARFAPQTLESVRLSSPRTPAGELSLTSRYMTDLALNQLNLTTLLVSTEDGTGSDASVTLTNVTARTLTFSNRNFKKLTLNGVRANEELKILDGHQSDVVASNLVVNKLTVERLGSMSINVGEIQTMSSRFVTKLTMFAAPIRVGGKFEEITGQISMRGDTTSVNNLRVCTACTFDSRGLLAFEDMTLPNASFSGDFTINAVDTSFKNGRWRASPNPNSAFTRVDISGSRFEGGSSLGYALGFPKANLNARETFFCAECRIQIVDGDDKLDFGQAMIESVIELRNPAMRDLNLAGAKGIALSGQTEVPAGAVRLAVKESRGVSLERLDLTGTNAHVSMLEGPLECRSCRIDKANLSASWTKLTLIGASAREASLNLAGATALTLERGDYSKSRWPGGMISAECDGAVLSGAQIPLIQKSRLYRCKLDGAAIGGALGGFKDVESDGVDFSGAKISRATLEGSSFRGGSFARTQFDEARLIKSTFGSTSFDGAQFKSGFISETTFEGVRFNGPNGPASITEMAGVASTMQGVKFIDTDFSGLNLANWTMQGVELSNVSFARADLSRINWRIMVMNDVRFDGATLDQATLHGKLIGLRFPNAKVNRLSVSGSLASSSLTGVSHDPLTGIFMLPFTMDGVDLRRVDLSTTILEPLGSTARLTALDLDGARVSCSWKSAITAAGPSAARGSFTYTSYQMGPAAFLADGTCDPIMP</sequence>
<dbReference type="InterPro" id="IPR002035">
    <property type="entry name" value="VWF_A"/>
</dbReference>
<dbReference type="InterPro" id="IPR001646">
    <property type="entry name" value="5peptide_repeat"/>
</dbReference>
<dbReference type="Gene3D" id="2.160.20.80">
    <property type="entry name" value="E3 ubiquitin-protein ligase SopA"/>
    <property type="match status" value="3"/>
</dbReference>
<organism evidence="2 3">
    <name type="scientific">Candidatus Phycosocius bacilliformis</name>
    <dbReference type="NCBI Taxonomy" id="1445552"/>
    <lineage>
        <taxon>Bacteria</taxon>
        <taxon>Pseudomonadati</taxon>
        <taxon>Pseudomonadota</taxon>
        <taxon>Alphaproteobacteria</taxon>
        <taxon>Caulobacterales</taxon>
        <taxon>Caulobacterales incertae sedis</taxon>
        <taxon>Candidatus Phycosocius</taxon>
    </lineage>
</organism>
<evidence type="ECO:0000313" key="3">
    <source>
        <dbReference type="Proteomes" id="UP000245086"/>
    </source>
</evidence>
<name>A0A2P2EA47_9PROT</name>